<dbReference type="OrthoDB" id="5512005at2"/>
<feature type="transmembrane region" description="Helical" evidence="1">
    <location>
        <begin position="244"/>
        <end position="266"/>
    </location>
</feature>
<feature type="transmembrane region" description="Helical" evidence="1">
    <location>
        <begin position="321"/>
        <end position="341"/>
    </location>
</feature>
<feature type="transmembrane region" description="Helical" evidence="1">
    <location>
        <begin position="287"/>
        <end position="309"/>
    </location>
</feature>
<feature type="transmembrane region" description="Helical" evidence="1">
    <location>
        <begin position="111"/>
        <end position="133"/>
    </location>
</feature>
<evidence type="ECO:0000256" key="1">
    <source>
        <dbReference type="SAM" id="Phobius"/>
    </source>
</evidence>
<protein>
    <submittedName>
        <fullName evidence="2">Uncharacterized protein</fullName>
    </submittedName>
</protein>
<organism evidence="2 3">
    <name type="scientific">Enhygromyxa salina</name>
    <dbReference type="NCBI Taxonomy" id="215803"/>
    <lineage>
        <taxon>Bacteria</taxon>
        <taxon>Pseudomonadati</taxon>
        <taxon>Myxococcota</taxon>
        <taxon>Polyangia</taxon>
        <taxon>Nannocystales</taxon>
        <taxon>Nannocystaceae</taxon>
        <taxon>Enhygromyxa</taxon>
    </lineage>
</organism>
<accession>A0A2S9YGW0</accession>
<dbReference type="RefSeq" id="WP_106390293.1">
    <property type="nucleotide sequence ID" value="NZ_PVNK01000044.1"/>
</dbReference>
<feature type="transmembrane region" description="Helical" evidence="1">
    <location>
        <begin position="193"/>
        <end position="215"/>
    </location>
</feature>
<proteinExistence type="predicted"/>
<feature type="transmembrane region" description="Helical" evidence="1">
    <location>
        <begin position="49"/>
        <end position="73"/>
    </location>
</feature>
<name>A0A2S9YGW0_9BACT</name>
<feature type="transmembrane region" description="Helical" evidence="1">
    <location>
        <begin position="145"/>
        <end position="162"/>
    </location>
</feature>
<keyword evidence="3" id="KW-1185">Reference proteome</keyword>
<gene>
    <name evidence="2" type="ORF">ENSA5_08530</name>
</gene>
<reference evidence="2 3" key="1">
    <citation type="submission" date="2018-03" db="EMBL/GenBank/DDBJ databases">
        <title>Draft Genome Sequences of the Obligatory Marine Myxobacteria Enhygromyxa salina SWB005.</title>
        <authorList>
            <person name="Poehlein A."/>
            <person name="Moghaddam J.A."/>
            <person name="Harms H."/>
            <person name="Alanjari M."/>
            <person name="Koenig G.M."/>
            <person name="Daniel R."/>
            <person name="Schaeberle T.F."/>
        </authorList>
    </citation>
    <scope>NUCLEOTIDE SEQUENCE [LARGE SCALE GENOMIC DNA]</scope>
    <source>
        <strain evidence="2 3">SWB005</strain>
    </source>
</reference>
<keyword evidence="1" id="KW-0812">Transmembrane</keyword>
<sequence length="352" mass="37158">MTQAVPAALRAPGDAIERVLVPLDRARVRVLRAMMPISSRLVGERELRVAAVGVSAVLLALSLSLIAPLWLLALGPIVLGVPHLLADLRYCVVRPGWHRERALWVTAGLPLLAMACGAPLEYGLLGVAASAIWCPVDRGAGLRRAAVVGGALALAAGVRAIGSTADLIFAHAHNFVAVALWAAWRARTTGRHVWVLAAFVLASVGLSLGLGDFAWSSALAAGLPEGLDARTHLATLAPGVDGPWGLRLVLLYCFAQSVHYGVWLRLIPEDDRGQPTPRTFRASYRALSAELGPWVLGLFTLGAAAVALWACLDLAEARAGYLRVARCHGSLELIAAGLLIVSGRRSARARPT</sequence>
<feature type="transmembrane region" description="Helical" evidence="1">
    <location>
        <begin position="168"/>
        <end position="186"/>
    </location>
</feature>
<keyword evidence="1" id="KW-0472">Membrane</keyword>
<evidence type="ECO:0000313" key="2">
    <source>
        <dbReference type="EMBL" id="PRQ04344.1"/>
    </source>
</evidence>
<dbReference type="AlphaFoldDB" id="A0A2S9YGW0"/>
<dbReference type="Proteomes" id="UP000237968">
    <property type="component" value="Unassembled WGS sequence"/>
</dbReference>
<keyword evidence="1" id="KW-1133">Transmembrane helix</keyword>
<dbReference type="EMBL" id="PVNK01000044">
    <property type="protein sequence ID" value="PRQ04344.1"/>
    <property type="molecule type" value="Genomic_DNA"/>
</dbReference>
<evidence type="ECO:0000313" key="3">
    <source>
        <dbReference type="Proteomes" id="UP000237968"/>
    </source>
</evidence>
<comment type="caution">
    <text evidence="2">The sequence shown here is derived from an EMBL/GenBank/DDBJ whole genome shotgun (WGS) entry which is preliminary data.</text>
</comment>